<feature type="compositionally biased region" description="Low complexity" evidence="1">
    <location>
        <begin position="398"/>
        <end position="421"/>
    </location>
</feature>
<dbReference type="Proteomes" id="UP000194265">
    <property type="component" value="Chromosome"/>
</dbReference>
<dbReference type="STRING" id="1660074.CVIC8964_0168"/>
<evidence type="ECO:0000313" key="3">
    <source>
        <dbReference type="EMBL" id="ARR01605.1"/>
    </source>
</evidence>
<feature type="compositionally biased region" description="Basic and acidic residues" evidence="1">
    <location>
        <begin position="292"/>
        <end position="314"/>
    </location>
</feature>
<dbReference type="RefSeq" id="WP_086333310.1">
    <property type="nucleotide sequence ID" value="NZ_CP018791.1"/>
</dbReference>
<evidence type="ECO:0000259" key="2">
    <source>
        <dbReference type="Pfam" id="PF02120"/>
    </source>
</evidence>
<feature type="region of interest" description="Disordered" evidence="1">
    <location>
        <begin position="530"/>
        <end position="557"/>
    </location>
</feature>
<feature type="region of interest" description="Disordered" evidence="1">
    <location>
        <begin position="398"/>
        <end position="423"/>
    </location>
</feature>
<feature type="compositionally biased region" description="Polar residues" evidence="1">
    <location>
        <begin position="10"/>
        <end position="31"/>
    </location>
</feature>
<feature type="region of interest" description="Disordered" evidence="1">
    <location>
        <begin position="1"/>
        <end position="90"/>
    </location>
</feature>
<dbReference type="InterPro" id="IPR021136">
    <property type="entry name" value="Flagellar_hook_control-like_C"/>
</dbReference>
<feature type="compositionally biased region" description="Polar residues" evidence="1">
    <location>
        <begin position="315"/>
        <end position="338"/>
    </location>
</feature>
<sequence length="569" mass="63676">MQGLNEALASLNTTNQVQNKPVKADQSNAQNEQDDSFYKMIENSVKEYESSQNRQSQDSTSDTTKDMESKSNTQSTSPKSQKSGKNDNIKNDKIAQNIAQTTNQNPQNIDEIMLENADFITLLGLLESQDGSMKTGISNLVSANLNKFLATEKNIKELKGAKSLQDLLNLSEKFGLGLSKIKITKDGLEALKGEFKNLHSKGFFNNVPVLKNPIEVHAMTKKDIEKTIQKIENSDKNLLSKLMLGQSVEVKKDNKTIINDDEIKSQAKIEPKAEAKIDLKDLLKETFASKDDNKKSALNEQVKPDIKSDIKPDTKTQTVQNLSKDTQNIEQKTQPNLTTQIDNQIKESIKQPTAQASTKSQNISSIDEYLANIMQKAIKESGEQSAKPTPATIIAESMSSSNDSNLSEQSSQNFDQNSQSNTPIKDIVNSAKLNAKELNLKHVFDNFATQLQEKISEYKPPITRFHLTLNPGNLGEVEITLINRGSNLHINFNSNNQTMQLFMQHQAEFKASLVNMGFSELSMNFSDNANKEQNQGENKRQKFNINEDEQTEQSQSEETVLEVVLPKYF</sequence>
<feature type="domain" description="Flagellar hook-length control protein-like C-terminal" evidence="2">
    <location>
        <begin position="454"/>
        <end position="533"/>
    </location>
</feature>
<dbReference type="OrthoDB" id="5362877at2"/>
<keyword evidence="3" id="KW-0969">Cilium</keyword>
<accession>A0A1X9SZG6</accession>
<organism evidence="3 4">
    <name type="scientific">Campylobacter vicugnae</name>
    <dbReference type="NCBI Taxonomy" id="1660076"/>
    <lineage>
        <taxon>Bacteria</taxon>
        <taxon>Pseudomonadati</taxon>
        <taxon>Campylobacterota</taxon>
        <taxon>Epsilonproteobacteria</taxon>
        <taxon>Campylobacterales</taxon>
        <taxon>Campylobacteraceae</taxon>
        <taxon>Campylobacter</taxon>
    </lineage>
</organism>
<dbReference type="Gene3D" id="3.30.750.140">
    <property type="match status" value="1"/>
</dbReference>
<dbReference type="Pfam" id="PF02120">
    <property type="entry name" value="Flg_hook"/>
    <property type="match status" value="1"/>
</dbReference>
<keyword evidence="3" id="KW-0282">Flagellum</keyword>
<reference evidence="3 4" key="1">
    <citation type="journal article" date="2017" name="Genome Biol. Evol.">
        <title>Comparative Genomic Analysis Identifies a Campylobacter Clade Deficient in Selenium Metabolism.</title>
        <authorList>
            <person name="Miller W.G."/>
            <person name="Yee E."/>
            <person name="Lopes B.S."/>
            <person name="Chapman M.H."/>
            <person name="Huynh S."/>
            <person name="Bono J.L."/>
            <person name="Parker C.T."/>
            <person name="Strachan N.J.C."/>
            <person name="Forbes K.J."/>
        </authorList>
    </citation>
    <scope>NUCLEOTIDE SEQUENCE [LARGE SCALE GENOMIC DNA]</scope>
    <source>
        <strain evidence="3 4">RM8964</strain>
    </source>
</reference>
<keyword evidence="3" id="KW-0966">Cell projection</keyword>
<dbReference type="EMBL" id="CP018791">
    <property type="protein sequence ID" value="ARR01605.1"/>
    <property type="molecule type" value="Genomic_DNA"/>
</dbReference>
<feature type="compositionally biased region" description="Polar residues" evidence="1">
    <location>
        <begin position="70"/>
        <end position="83"/>
    </location>
</feature>
<evidence type="ECO:0000313" key="4">
    <source>
        <dbReference type="Proteomes" id="UP000194265"/>
    </source>
</evidence>
<dbReference type="InterPro" id="IPR038610">
    <property type="entry name" value="FliK-like_C_sf"/>
</dbReference>
<dbReference type="AlphaFoldDB" id="A0A1X9SZG6"/>
<feature type="region of interest" description="Disordered" evidence="1">
    <location>
        <begin position="292"/>
        <end position="338"/>
    </location>
</feature>
<gene>
    <name evidence="3" type="primary">fliK</name>
    <name evidence="3" type="ORF">CVIC8964_0168</name>
</gene>
<protein>
    <submittedName>
        <fullName evidence="3">Flagellar hook-length control protein</fullName>
    </submittedName>
</protein>
<evidence type="ECO:0000256" key="1">
    <source>
        <dbReference type="SAM" id="MobiDB-lite"/>
    </source>
</evidence>
<feature type="compositionally biased region" description="Polar residues" evidence="1">
    <location>
        <begin position="50"/>
        <end position="62"/>
    </location>
</feature>
<proteinExistence type="predicted"/>
<name>A0A1X9SZG6_9BACT</name>